<keyword evidence="3 6" id="KW-0812">Transmembrane</keyword>
<feature type="transmembrane region" description="Helical" evidence="6">
    <location>
        <begin position="271"/>
        <end position="292"/>
    </location>
</feature>
<keyword evidence="8" id="KW-1185">Reference proteome</keyword>
<keyword evidence="4 6" id="KW-1133">Transmembrane helix</keyword>
<feature type="transmembrane region" description="Helical" evidence="6">
    <location>
        <begin position="182"/>
        <end position="204"/>
    </location>
</feature>
<comment type="subcellular location">
    <subcellularLocation>
        <location evidence="1">Cell membrane</location>
        <topology evidence="1">Multi-pass membrane protein</topology>
    </subcellularLocation>
</comment>
<feature type="transmembrane region" description="Helical" evidence="6">
    <location>
        <begin position="29"/>
        <end position="47"/>
    </location>
</feature>
<dbReference type="Pfam" id="PF03706">
    <property type="entry name" value="LPG_synthase_TM"/>
    <property type="match status" value="1"/>
</dbReference>
<evidence type="ECO:0000256" key="4">
    <source>
        <dbReference type="ARBA" id="ARBA00022989"/>
    </source>
</evidence>
<reference evidence="8" key="1">
    <citation type="submission" date="2024-01" db="EMBL/GenBank/DDBJ databases">
        <title>Mycovorax composti gen. nov. sp. nov., a member of the family Chitinophagaceae isolated from button mushroom compost.</title>
        <authorList>
            <person name="Thai M."/>
            <person name="Bell T.L."/>
            <person name="Kertesz M.A."/>
        </authorList>
    </citation>
    <scope>NUCLEOTIDE SEQUENCE [LARGE SCALE GENOMIC DNA]</scope>
    <source>
        <strain evidence="8">C216</strain>
    </source>
</reference>
<evidence type="ECO:0000256" key="3">
    <source>
        <dbReference type="ARBA" id="ARBA00022692"/>
    </source>
</evidence>
<feature type="transmembrane region" description="Helical" evidence="6">
    <location>
        <begin position="312"/>
        <end position="341"/>
    </location>
</feature>
<proteinExistence type="predicted"/>
<organism evidence="7 8">
    <name type="scientific">Mycovorax composti</name>
    <dbReference type="NCBI Taxonomy" id="2962693"/>
    <lineage>
        <taxon>Bacteria</taxon>
        <taxon>Pseudomonadati</taxon>
        <taxon>Bacteroidota</taxon>
        <taxon>Chitinophagia</taxon>
        <taxon>Chitinophagales</taxon>
        <taxon>Chitinophagaceae</taxon>
        <taxon>Mycovorax</taxon>
    </lineage>
</organism>
<name>A0ABZ2EGJ9_9BACT</name>
<protein>
    <recommendedName>
        <fullName evidence="9">Flippase-like domain-containing protein</fullName>
    </recommendedName>
</protein>
<accession>A0ABZ2EGJ9</accession>
<evidence type="ECO:0000313" key="7">
    <source>
        <dbReference type="EMBL" id="WWC82384.1"/>
    </source>
</evidence>
<gene>
    <name evidence="7" type="ORF">PIECOFPK_00087</name>
</gene>
<evidence type="ECO:0008006" key="9">
    <source>
        <dbReference type="Google" id="ProtNLM"/>
    </source>
</evidence>
<evidence type="ECO:0000256" key="2">
    <source>
        <dbReference type="ARBA" id="ARBA00022475"/>
    </source>
</evidence>
<dbReference type="Proteomes" id="UP001321305">
    <property type="component" value="Chromosome"/>
</dbReference>
<evidence type="ECO:0000256" key="5">
    <source>
        <dbReference type="ARBA" id="ARBA00023136"/>
    </source>
</evidence>
<keyword evidence="5 6" id="KW-0472">Membrane</keyword>
<feature type="transmembrane region" description="Helical" evidence="6">
    <location>
        <begin position="67"/>
        <end position="88"/>
    </location>
</feature>
<sequence>MPNIILFDCCKQVLFLPTTVKLNKNIKIFVNYFLGPILFIWLAWSIYKQISAQEDIGTALQHIKNAFTGPEIAYLIAAILLMPVNLGLESYKWMLAVRRVQDISLGKAFKAVFSGVAFSISTPNSLGDYVGRVLYMDDGKRIKAISLTIVANISQLIVTILMGALALFFLKNTLTKSDLLSTIFVNTVLSSSVLALIILLLFYFRLPWLVRIIDNLPQFKKFSWITEAVEHVDATLLVRFLSLSIGRFVIFSLQYFLLFKLYGVEINVFECWMSISVMFLVMTAIPTIALFTDVGLKNELSIRLVGLFSSNHLGISFTSLSVWLINLVIPALIGSILILGIKNILKDRNKHE</sequence>
<feature type="transmembrane region" description="Helical" evidence="6">
    <location>
        <begin position="146"/>
        <end position="170"/>
    </location>
</feature>
<dbReference type="InterPro" id="IPR022791">
    <property type="entry name" value="L-PG_synthase/AglD"/>
</dbReference>
<dbReference type="EMBL" id="CP144143">
    <property type="protein sequence ID" value="WWC82384.1"/>
    <property type="molecule type" value="Genomic_DNA"/>
</dbReference>
<keyword evidence="2" id="KW-1003">Cell membrane</keyword>
<evidence type="ECO:0000256" key="6">
    <source>
        <dbReference type="SAM" id="Phobius"/>
    </source>
</evidence>
<evidence type="ECO:0000313" key="8">
    <source>
        <dbReference type="Proteomes" id="UP001321305"/>
    </source>
</evidence>
<evidence type="ECO:0000256" key="1">
    <source>
        <dbReference type="ARBA" id="ARBA00004651"/>
    </source>
</evidence>